<name>A0AA41PUF1_9ACTN</name>
<gene>
    <name evidence="3" type="ORF">LZ495_00915</name>
</gene>
<feature type="region of interest" description="Disordered" evidence="1">
    <location>
        <begin position="22"/>
        <end position="52"/>
    </location>
</feature>
<reference evidence="3" key="1">
    <citation type="submission" date="2022-01" db="EMBL/GenBank/DDBJ databases">
        <title>Genome-Based Taxonomic Classification of the Phylum Actinobacteria.</title>
        <authorList>
            <person name="Gao Y."/>
        </authorList>
    </citation>
    <scope>NUCLEOTIDE SEQUENCE</scope>
    <source>
        <strain evidence="3">KLBMP 8922</strain>
    </source>
</reference>
<dbReference type="RefSeq" id="WP_235049815.1">
    <property type="nucleotide sequence ID" value="NZ_JAKFHA010000001.1"/>
</dbReference>
<dbReference type="EMBL" id="JAKFHA010000001">
    <property type="protein sequence ID" value="MCF2525787.1"/>
    <property type="molecule type" value="Genomic_DNA"/>
</dbReference>
<dbReference type="Pfam" id="PF13556">
    <property type="entry name" value="HTH_30"/>
    <property type="match status" value="1"/>
</dbReference>
<protein>
    <submittedName>
        <fullName evidence="3">Helix-turn-helix domain-containing protein</fullName>
    </submittedName>
</protein>
<comment type="caution">
    <text evidence="3">The sequence shown here is derived from an EMBL/GenBank/DDBJ whole genome shotgun (WGS) entry which is preliminary data.</text>
</comment>
<dbReference type="Proteomes" id="UP001165378">
    <property type="component" value="Unassembled WGS sequence"/>
</dbReference>
<evidence type="ECO:0000256" key="1">
    <source>
        <dbReference type="SAM" id="MobiDB-lite"/>
    </source>
</evidence>
<feature type="domain" description="PucR C-terminal helix-turn-helix" evidence="2">
    <location>
        <begin position="238"/>
        <end position="296"/>
    </location>
</feature>
<dbReference type="PANTHER" id="PTHR33744">
    <property type="entry name" value="CARBOHYDRATE DIACID REGULATOR"/>
    <property type="match status" value="1"/>
</dbReference>
<organism evidence="3 4">
    <name type="scientific">Yinghuangia soli</name>
    <dbReference type="NCBI Taxonomy" id="2908204"/>
    <lineage>
        <taxon>Bacteria</taxon>
        <taxon>Bacillati</taxon>
        <taxon>Actinomycetota</taxon>
        <taxon>Actinomycetes</taxon>
        <taxon>Kitasatosporales</taxon>
        <taxon>Streptomycetaceae</taxon>
        <taxon>Yinghuangia</taxon>
    </lineage>
</organism>
<proteinExistence type="predicted"/>
<keyword evidence="4" id="KW-1185">Reference proteome</keyword>
<accession>A0AA41PUF1</accession>
<evidence type="ECO:0000259" key="2">
    <source>
        <dbReference type="Pfam" id="PF13556"/>
    </source>
</evidence>
<evidence type="ECO:0000313" key="4">
    <source>
        <dbReference type="Proteomes" id="UP001165378"/>
    </source>
</evidence>
<dbReference type="InterPro" id="IPR025736">
    <property type="entry name" value="PucR_C-HTH_dom"/>
</dbReference>
<dbReference type="InterPro" id="IPR051448">
    <property type="entry name" value="CdaR-like_regulators"/>
</dbReference>
<dbReference type="AlphaFoldDB" id="A0AA41PUF1"/>
<evidence type="ECO:0000313" key="3">
    <source>
        <dbReference type="EMBL" id="MCF2525787.1"/>
    </source>
</evidence>
<dbReference type="Gene3D" id="1.10.10.2840">
    <property type="entry name" value="PucR C-terminal helix-turn-helix domain"/>
    <property type="match status" value="1"/>
</dbReference>
<dbReference type="PANTHER" id="PTHR33744:SF1">
    <property type="entry name" value="DNA-BINDING TRANSCRIPTIONAL ACTIVATOR ADER"/>
    <property type="match status" value="1"/>
</dbReference>
<dbReference type="InterPro" id="IPR042070">
    <property type="entry name" value="PucR_C-HTH_sf"/>
</dbReference>
<sequence>MAPVSVIGSAATRSDELVGVLLDGPPPLTGPAGSAGPIGSMGPMGPVSALGTARPSGPVTAATLLGLPEDGTYAVLALTSVFEGRTDPTSGRGYAGLAVPEPMRALWRTTGGSSVPGAGMPGASGAPGPHGAGGANVIRAHAIVLLGDGTPADLAQALDPPSGMRVGVSTPVAGPAALARARVLAERALRIDPDVPVAVLAEHLPGALIADCPDLAALLLDRALGPVLELPPADRDSLITTLRAWLESGGSTRRAGDRLFYHPNTVLNRLRRYEQLTGRLLSEPVTVVELTLALEAHRIAAAR</sequence>